<keyword evidence="1" id="KW-0677">Repeat</keyword>
<dbReference type="PROSITE" id="PS50077">
    <property type="entry name" value="HEAT_REPEAT"/>
    <property type="match status" value="1"/>
</dbReference>
<proteinExistence type="predicted"/>
<dbReference type="SUPFAM" id="SSF48371">
    <property type="entry name" value="ARM repeat"/>
    <property type="match status" value="1"/>
</dbReference>
<feature type="repeat" description="HEAT" evidence="2">
    <location>
        <begin position="279"/>
        <end position="316"/>
    </location>
</feature>
<accession>A0A914PRL8</accession>
<evidence type="ECO:0000256" key="1">
    <source>
        <dbReference type="ARBA" id="ARBA00022737"/>
    </source>
</evidence>
<dbReference type="Proteomes" id="UP000887578">
    <property type="component" value="Unplaced"/>
</dbReference>
<dbReference type="GO" id="GO:0005829">
    <property type="term" value="C:cytosol"/>
    <property type="evidence" value="ECO:0007669"/>
    <property type="project" value="TreeGrafter"/>
</dbReference>
<protein>
    <recommendedName>
        <fullName evidence="3">Stalled ribosome sensor GCN1-like HEAT repeats region domain-containing protein</fullName>
    </recommendedName>
</protein>
<name>A0A914PRL8_9BILA</name>
<dbReference type="GO" id="GO:0019887">
    <property type="term" value="F:protein kinase regulator activity"/>
    <property type="evidence" value="ECO:0007669"/>
    <property type="project" value="TreeGrafter"/>
</dbReference>
<dbReference type="InterPro" id="IPR016024">
    <property type="entry name" value="ARM-type_fold"/>
</dbReference>
<dbReference type="InterPro" id="IPR021133">
    <property type="entry name" value="HEAT_type_2"/>
</dbReference>
<feature type="domain" description="Stalled ribosome sensor GCN1-like HEAT repeats region" evidence="3">
    <location>
        <begin position="349"/>
        <end position="525"/>
    </location>
</feature>
<dbReference type="Gene3D" id="1.25.10.10">
    <property type="entry name" value="Leucine-rich Repeat Variant"/>
    <property type="match status" value="3"/>
</dbReference>
<dbReference type="GO" id="GO:0006417">
    <property type="term" value="P:regulation of translation"/>
    <property type="evidence" value="ECO:0007669"/>
    <property type="project" value="TreeGrafter"/>
</dbReference>
<dbReference type="PANTHER" id="PTHR23346:SF7">
    <property type="entry name" value="STALLED RIBOSOME SENSOR GCN1"/>
    <property type="match status" value="1"/>
</dbReference>
<sequence length="725" mass="79900">MVDRSGAAQGLSETIAAFGEEYLDASMPDILAITENPATNPFVRDGYLLLFIYLPIVLRERFVNFLARTVSPLLLSLSDENEIVRSTALRAGQQLINMYVTQARTTLLPQLQKALFNENWRIRHASVQLIGDYLFNISVETINKAILQNLGRQSRDEIFSGLYLCRQDVALVVRQAASHVWKVVVPNTPRVVRDIMSTLFTMLLKCLASSSQERQQTAARCLGEVVRKMGERLLSNILPVLKENLETEHVEQRVGVAEALNEVLQNCSRESVATLAGEIMVILNKCLTDSSASVRNSAAPPFNLLMQIIGPSALDEIVHPMVNKFLETSDADTLDALCTIVHENSRAFLPPILPKLTKQPVNAYGLCRIAASSGSETLNRYLPQFLRPLLSSRVKKEDFDEFLSNCQICLTAITDEQTMLSAVSQLVAEAGNNNVIGIALLRKWVENSELLFDEGIVDEILPAAIGFYSNGTPEIVEEAIATVEAIIRQTEQGQSIDYLPLIKKSLEDIASNIGENVIIPGFNKPEGFAAFLPVIKDALFNGTNAQKEQAIAICELFTRLASSSGISKHATFITGPLIRLCNDRFLTEARKSALQTFKTLFEKVPTFVKIFVPQIQTELFKLLQVENLGSMKNLFAATLCHALCNHVKSETVFNDLLQFLLVSEDAKILETGFLAVTAVIVIKKRDYSPETLQKASEVASAHLKSSNLTLAGCAAALESAINGEN</sequence>
<dbReference type="Pfam" id="PF23271">
    <property type="entry name" value="HEAT_GCN1"/>
    <property type="match status" value="1"/>
</dbReference>
<reference evidence="5" key="1">
    <citation type="submission" date="2022-11" db="UniProtKB">
        <authorList>
            <consortium name="WormBaseParasite"/>
        </authorList>
    </citation>
    <scope>IDENTIFICATION</scope>
</reference>
<organism evidence="4 5">
    <name type="scientific">Panagrolaimus davidi</name>
    <dbReference type="NCBI Taxonomy" id="227884"/>
    <lineage>
        <taxon>Eukaryota</taxon>
        <taxon>Metazoa</taxon>
        <taxon>Ecdysozoa</taxon>
        <taxon>Nematoda</taxon>
        <taxon>Chromadorea</taxon>
        <taxon>Rhabditida</taxon>
        <taxon>Tylenchina</taxon>
        <taxon>Panagrolaimomorpha</taxon>
        <taxon>Panagrolaimoidea</taxon>
        <taxon>Panagrolaimidae</taxon>
        <taxon>Panagrolaimus</taxon>
    </lineage>
</organism>
<evidence type="ECO:0000313" key="4">
    <source>
        <dbReference type="Proteomes" id="UP000887578"/>
    </source>
</evidence>
<evidence type="ECO:0000259" key="3">
    <source>
        <dbReference type="Pfam" id="PF23271"/>
    </source>
</evidence>
<dbReference type="GO" id="GO:0034198">
    <property type="term" value="P:cellular response to amino acid starvation"/>
    <property type="evidence" value="ECO:0007669"/>
    <property type="project" value="TreeGrafter"/>
</dbReference>
<dbReference type="InterPro" id="IPR011989">
    <property type="entry name" value="ARM-like"/>
</dbReference>
<evidence type="ECO:0000313" key="5">
    <source>
        <dbReference type="WBParaSite" id="PDA_v2.g21264.t1"/>
    </source>
</evidence>
<dbReference type="InterPro" id="IPR057546">
    <property type="entry name" value="HEAT_GCN1"/>
</dbReference>
<dbReference type="PANTHER" id="PTHR23346">
    <property type="entry name" value="TRANSLATIONAL ACTIVATOR GCN1-RELATED"/>
    <property type="match status" value="1"/>
</dbReference>
<dbReference type="WBParaSite" id="PDA_v2.g21264.t1">
    <property type="protein sequence ID" value="PDA_v2.g21264.t1"/>
    <property type="gene ID" value="PDA_v2.g21264"/>
</dbReference>
<dbReference type="AlphaFoldDB" id="A0A914PRL8"/>
<evidence type="ECO:0000256" key="2">
    <source>
        <dbReference type="PROSITE-ProRule" id="PRU00103"/>
    </source>
</evidence>
<keyword evidence="4" id="KW-1185">Reference proteome</keyword>